<dbReference type="GO" id="GO:0050830">
    <property type="term" value="P:defense response to Gram-positive bacterium"/>
    <property type="evidence" value="ECO:0007669"/>
    <property type="project" value="TreeGrafter"/>
</dbReference>
<keyword evidence="8" id="KW-0081">Bacteriolytic enzyme</keyword>
<evidence type="ECO:0000256" key="11">
    <source>
        <dbReference type="ARBA" id="ARBA00023295"/>
    </source>
</evidence>
<evidence type="ECO:0000256" key="2">
    <source>
        <dbReference type="ARBA" id="ARBA00004613"/>
    </source>
</evidence>
<evidence type="ECO:0000313" key="17">
    <source>
        <dbReference type="Proteomes" id="UP000594220"/>
    </source>
</evidence>
<evidence type="ECO:0000256" key="1">
    <source>
        <dbReference type="ARBA" id="ARBA00000632"/>
    </source>
</evidence>
<dbReference type="Pfam" id="PF01464">
    <property type="entry name" value="SLT"/>
    <property type="match status" value="1"/>
</dbReference>
<evidence type="ECO:0000256" key="13">
    <source>
        <dbReference type="PIRSR" id="PIRSR001065-1"/>
    </source>
</evidence>
<evidence type="ECO:0000256" key="14">
    <source>
        <dbReference type="SAM" id="SignalP"/>
    </source>
</evidence>
<evidence type="ECO:0000259" key="15">
    <source>
        <dbReference type="Pfam" id="PF01464"/>
    </source>
</evidence>
<gene>
    <name evidence="16" type="primary">LOC109306191</name>
</gene>
<dbReference type="PRINTS" id="PR00749">
    <property type="entry name" value="LYSOZYMEG"/>
</dbReference>
<dbReference type="EC" id="3.2.1.17" evidence="4"/>
<evidence type="ECO:0000256" key="3">
    <source>
        <dbReference type="ARBA" id="ARBA00008902"/>
    </source>
</evidence>
<dbReference type="GO" id="GO:0009253">
    <property type="term" value="P:peptidoglycan catabolic process"/>
    <property type="evidence" value="ECO:0007669"/>
    <property type="project" value="InterPro"/>
</dbReference>
<comment type="similarity">
    <text evidence="3">Belongs to the glycosyl hydrolase 23 family.</text>
</comment>
<keyword evidence="10" id="KW-1015">Disulfide bond</keyword>
<evidence type="ECO:0000256" key="12">
    <source>
        <dbReference type="ARBA" id="ARBA00031262"/>
    </source>
</evidence>
<dbReference type="GO" id="GO:0031640">
    <property type="term" value="P:killing of cells of another organism"/>
    <property type="evidence" value="ECO:0007669"/>
    <property type="project" value="UniProtKB-KW"/>
</dbReference>
<sequence length="218" mass="23686">MKLPLIILGLAALTDTSSQSGCYGDINRVDTTGASSQTARPEGLNYIGVRASETIAAKDLPRMNNYKGIIHSAGRKLCVDPAVIAGIISRESHAGAALTRDGWGDGGNAYGLMQVDKRYHNIVKPWNSEAHLIQGTQILVGMIKAIQRKFPSWTKEQQLKGGISAYNAGPGNVRTYERMDIGTTHHDYSNDAVARAKYYKKHGSAERRTTLERPTGST</sequence>
<dbReference type="InterPro" id="IPR023346">
    <property type="entry name" value="Lysozyme-like_dom_sf"/>
</dbReference>
<proteinExistence type="inferred from homology"/>
<organism evidence="16 17">
    <name type="scientific">Crocodylus porosus</name>
    <name type="common">Saltwater crocodile</name>
    <name type="synonym">Estuarine crocodile</name>
    <dbReference type="NCBI Taxonomy" id="8502"/>
    <lineage>
        <taxon>Eukaryota</taxon>
        <taxon>Metazoa</taxon>
        <taxon>Chordata</taxon>
        <taxon>Craniata</taxon>
        <taxon>Vertebrata</taxon>
        <taxon>Euteleostomi</taxon>
        <taxon>Archelosauria</taxon>
        <taxon>Archosauria</taxon>
        <taxon>Crocodylia</taxon>
        <taxon>Longirostres</taxon>
        <taxon>Crocodylidae</taxon>
        <taxon>Crocodylus</taxon>
    </lineage>
</organism>
<evidence type="ECO:0000256" key="5">
    <source>
        <dbReference type="ARBA" id="ARBA00016485"/>
    </source>
</evidence>
<dbReference type="PANTHER" id="PTHR31698:SF8">
    <property type="entry name" value="LYSOZYME G-RELATED"/>
    <property type="match status" value="1"/>
</dbReference>
<dbReference type="InterPro" id="IPR002152">
    <property type="entry name" value="Glyco_hydro_23"/>
</dbReference>
<dbReference type="PANTHER" id="PTHR31698">
    <property type="entry name" value="LYSOZYME G FAMILY MEMBER"/>
    <property type="match status" value="1"/>
</dbReference>
<keyword evidence="9" id="KW-0378">Hydrolase</keyword>
<feature type="active site" evidence="13">
    <location>
        <position position="91"/>
    </location>
</feature>
<name>A0A7M4EZU4_CROPO</name>
<protein>
    <recommendedName>
        <fullName evidence="5">Lysozyme g</fullName>
        <ecNumber evidence="4">3.2.1.17</ecNumber>
    </recommendedName>
    <alternativeName>
        <fullName evidence="12">1,4-beta-N-acetylmuramidase</fullName>
    </alternativeName>
</protein>
<dbReference type="FunFam" id="1.10.530.10:FF:000026">
    <property type="entry name" value="Lysozyme g"/>
    <property type="match status" value="1"/>
</dbReference>
<dbReference type="AlphaFoldDB" id="A0A7M4EZU4"/>
<keyword evidence="11" id="KW-0326">Glycosidase</keyword>
<dbReference type="Proteomes" id="UP000594220">
    <property type="component" value="Unplaced"/>
</dbReference>
<dbReference type="GO" id="GO:0005576">
    <property type="term" value="C:extracellular region"/>
    <property type="evidence" value="ECO:0007669"/>
    <property type="project" value="UniProtKB-SubCell"/>
</dbReference>
<comment type="subcellular location">
    <subcellularLocation>
        <location evidence="2">Secreted</location>
    </subcellularLocation>
</comment>
<evidence type="ECO:0000256" key="7">
    <source>
        <dbReference type="ARBA" id="ARBA00022529"/>
    </source>
</evidence>
<evidence type="ECO:0000256" key="9">
    <source>
        <dbReference type="ARBA" id="ARBA00022801"/>
    </source>
</evidence>
<feature type="chain" id="PRO_5029795024" description="Lysozyme g" evidence="14">
    <location>
        <begin position="19"/>
        <end position="218"/>
    </location>
</feature>
<dbReference type="Gene3D" id="1.10.530.10">
    <property type="match status" value="1"/>
</dbReference>
<keyword evidence="7" id="KW-0929">Antimicrobial</keyword>
<reference evidence="16" key="2">
    <citation type="submission" date="2025-09" db="UniProtKB">
        <authorList>
            <consortium name="Ensembl"/>
        </authorList>
    </citation>
    <scope>IDENTIFICATION</scope>
</reference>
<dbReference type="SUPFAM" id="SSF53955">
    <property type="entry name" value="Lysozyme-like"/>
    <property type="match status" value="1"/>
</dbReference>
<dbReference type="Ensembl" id="ENSCPRT00005020298.1">
    <property type="protein sequence ID" value="ENSCPRP00005017337.1"/>
    <property type="gene ID" value="ENSCPRG00005012080.1"/>
</dbReference>
<feature type="domain" description="Transglycosylase SLT" evidence="15">
    <location>
        <begin position="70"/>
        <end position="178"/>
    </location>
</feature>
<evidence type="ECO:0000256" key="10">
    <source>
        <dbReference type="ARBA" id="ARBA00023157"/>
    </source>
</evidence>
<dbReference type="CDD" id="cd01021">
    <property type="entry name" value="GEWL"/>
    <property type="match status" value="1"/>
</dbReference>
<dbReference type="OMA" id="MICKVAN"/>
<keyword evidence="6" id="KW-0964">Secreted</keyword>
<keyword evidence="14" id="KW-0732">Signal</keyword>
<dbReference type="GeneTree" id="ENSGT00390000017614"/>
<reference evidence="16" key="1">
    <citation type="submission" date="2025-08" db="UniProtKB">
        <authorList>
            <consortium name="Ensembl"/>
        </authorList>
    </citation>
    <scope>IDENTIFICATION</scope>
</reference>
<comment type="catalytic activity">
    <reaction evidence="1">
        <text>Hydrolysis of (1-&gt;4)-beta-linkages between N-acetylmuramic acid and N-acetyl-D-glucosamine residues in a peptidoglycan and between N-acetyl-D-glucosamine residues in chitodextrins.</text>
        <dbReference type="EC" id="3.2.1.17"/>
    </reaction>
</comment>
<feature type="signal peptide" evidence="14">
    <location>
        <begin position="1"/>
        <end position="18"/>
    </location>
</feature>
<dbReference type="InterPro" id="IPR008258">
    <property type="entry name" value="Transglycosylase_SLT_dom_1"/>
</dbReference>
<evidence type="ECO:0000313" key="16">
    <source>
        <dbReference type="Ensembl" id="ENSCPRP00005017337.1"/>
    </source>
</evidence>
<dbReference type="PIRSF" id="PIRSF001065">
    <property type="entry name" value="Lysozyme_g"/>
    <property type="match status" value="1"/>
</dbReference>
<feature type="active site" evidence="13">
    <location>
        <position position="105"/>
    </location>
</feature>
<evidence type="ECO:0000256" key="8">
    <source>
        <dbReference type="ARBA" id="ARBA00022638"/>
    </source>
</evidence>
<evidence type="ECO:0000256" key="4">
    <source>
        <dbReference type="ARBA" id="ARBA00012732"/>
    </source>
</evidence>
<accession>A0A7M4EZU4</accession>
<dbReference type="GO" id="GO:0003796">
    <property type="term" value="F:lysozyme activity"/>
    <property type="evidence" value="ECO:0007669"/>
    <property type="project" value="UniProtKB-EC"/>
</dbReference>
<keyword evidence="17" id="KW-1185">Reference proteome</keyword>
<evidence type="ECO:0000256" key="6">
    <source>
        <dbReference type="ARBA" id="ARBA00022525"/>
    </source>
</evidence>